<comment type="caution">
    <text evidence="1">The sequence shown here is derived from an EMBL/GenBank/DDBJ whole genome shotgun (WGS) entry which is preliminary data.</text>
</comment>
<sequence length="216" mass="23929">INVPEIPSKPPSRSKPNPEYNHPTTDYIPSHDENNPRISDSNERSKSNYNLQGESQTKLKTSTEDIATYLIDQMGNKAVDVFKQEVVDWAKEKGYSDKEAEELGENAENLAKCMKNFALSLGKWVFNISSDTSCISCEQINSLSSVHTKSSQINVTAAIATLKLLHSLKVTIDDTGKCKYNLACMNTYANDNSCLQSLSSGNNFSAKKFACNILFI</sequence>
<accession>A0ACA9KN27</accession>
<proteinExistence type="predicted"/>
<organism evidence="1 2">
    <name type="scientific">Racocetra persica</name>
    <dbReference type="NCBI Taxonomy" id="160502"/>
    <lineage>
        <taxon>Eukaryota</taxon>
        <taxon>Fungi</taxon>
        <taxon>Fungi incertae sedis</taxon>
        <taxon>Mucoromycota</taxon>
        <taxon>Glomeromycotina</taxon>
        <taxon>Glomeromycetes</taxon>
        <taxon>Diversisporales</taxon>
        <taxon>Gigasporaceae</taxon>
        <taxon>Racocetra</taxon>
    </lineage>
</organism>
<dbReference type="Proteomes" id="UP000789920">
    <property type="component" value="Unassembled WGS sequence"/>
</dbReference>
<gene>
    <name evidence="1" type="ORF">RPERSI_LOCUS944</name>
</gene>
<feature type="non-terminal residue" evidence="1">
    <location>
        <position position="1"/>
    </location>
</feature>
<name>A0ACA9KN27_9GLOM</name>
<protein>
    <submittedName>
        <fullName evidence="1">1978_t:CDS:1</fullName>
    </submittedName>
</protein>
<keyword evidence="2" id="KW-1185">Reference proteome</keyword>
<evidence type="ECO:0000313" key="2">
    <source>
        <dbReference type="Proteomes" id="UP000789920"/>
    </source>
</evidence>
<evidence type="ECO:0000313" key="1">
    <source>
        <dbReference type="EMBL" id="CAG8480025.1"/>
    </source>
</evidence>
<reference evidence="1" key="1">
    <citation type="submission" date="2021-06" db="EMBL/GenBank/DDBJ databases">
        <authorList>
            <person name="Kallberg Y."/>
            <person name="Tangrot J."/>
            <person name="Rosling A."/>
        </authorList>
    </citation>
    <scope>NUCLEOTIDE SEQUENCE</scope>
    <source>
        <strain evidence="1">MA461A</strain>
    </source>
</reference>
<dbReference type="EMBL" id="CAJVQC010000763">
    <property type="protein sequence ID" value="CAG8480025.1"/>
    <property type="molecule type" value="Genomic_DNA"/>
</dbReference>